<dbReference type="GO" id="GO:0000976">
    <property type="term" value="F:transcription cis-regulatory region binding"/>
    <property type="evidence" value="ECO:0007669"/>
    <property type="project" value="TreeGrafter"/>
</dbReference>
<dbReference type="RefSeq" id="WP_062539621.1">
    <property type="nucleotide sequence ID" value="NZ_BBUN01000128.1"/>
</dbReference>
<evidence type="ECO:0000256" key="1">
    <source>
        <dbReference type="ARBA" id="ARBA00023015"/>
    </source>
</evidence>
<keyword evidence="3" id="KW-0804">Transcription</keyword>
<evidence type="ECO:0000259" key="6">
    <source>
        <dbReference type="PROSITE" id="PS50977"/>
    </source>
</evidence>
<dbReference type="PANTHER" id="PTHR30055">
    <property type="entry name" value="HTH-TYPE TRANSCRIPTIONAL REGULATOR RUTR"/>
    <property type="match status" value="1"/>
</dbReference>
<dbReference type="InterPro" id="IPR050109">
    <property type="entry name" value="HTH-type_TetR-like_transc_reg"/>
</dbReference>
<dbReference type="InterPro" id="IPR001647">
    <property type="entry name" value="HTH_TetR"/>
</dbReference>
<dbReference type="PROSITE" id="PS50977">
    <property type="entry name" value="HTH_TETR_2"/>
    <property type="match status" value="1"/>
</dbReference>
<keyword evidence="9" id="KW-1185">Reference proteome</keyword>
<dbReference type="InterPro" id="IPR023772">
    <property type="entry name" value="DNA-bd_HTH_TetR-type_CS"/>
</dbReference>
<dbReference type="PROSITE" id="PS01081">
    <property type="entry name" value="HTH_TETR_1"/>
    <property type="match status" value="1"/>
</dbReference>
<keyword evidence="1" id="KW-0805">Transcription regulation</keyword>
<evidence type="ECO:0000313" key="9">
    <source>
        <dbReference type="Proteomes" id="UP000193907"/>
    </source>
</evidence>
<dbReference type="Gene3D" id="1.10.357.10">
    <property type="entry name" value="Tetracycline Repressor, domain 2"/>
    <property type="match status" value="1"/>
</dbReference>
<dbReference type="Gene3D" id="1.10.10.60">
    <property type="entry name" value="Homeodomain-like"/>
    <property type="match status" value="1"/>
</dbReference>
<sequence length="213" mass="23011">MTAVDPAEPPVRGSDDAVDDDEVDPRRLRSRARLLDAATSLLSSGGVEAVTVDAVTRVSKVARTTLYRHFGSTTHLLAAAFELLLPQVTSPPASGDLRDQLIELVHRQAALIDEAPLHLTALAWLALGPDPNSDARQPLAGLSARVIEQYRRPFDELLAGPAARAELDDFDTTLAIIQLVAPIVFAKLSGMKTLTAHDRVRIVDDFLSAHRSD</sequence>
<dbReference type="OrthoDB" id="3626425at2"/>
<dbReference type="InterPro" id="IPR036271">
    <property type="entry name" value="Tet_transcr_reg_TetR-rel_C_sf"/>
</dbReference>
<reference evidence="7 9" key="1">
    <citation type="submission" date="2016-01" db="EMBL/GenBank/DDBJ databases">
        <title>The new phylogeny of the genus Mycobacterium.</title>
        <authorList>
            <person name="Tarcisio F."/>
            <person name="Conor M."/>
            <person name="Antonella G."/>
            <person name="Elisabetta G."/>
            <person name="Giulia F.S."/>
            <person name="Sara T."/>
            <person name="Anna F."/>
            <person name="Clotilde B."/>
            <person name="Roberto B."/>
            <person name="Veronica D.S."/>
            <person name="Fabio R."/>
            <person name="Monica P."/>
            <person name="Olivier J."/>
            <person name="Enrico T."/>
            <person name="Nicola S."/>
        </authorList>
    </citation>
    <scope>NUCLEOTIDE SEQUENCE [LARGE SCALE GENOMIC DNA]</scope>
    <source>
        <strain evidence="7 9">DSM 44243</strain>
    </source>
</reference>
<gene>
    <name evidence="7" type="ORF">AWB95_11155</name>
    <name evidence="8" type="ORF">CQY23_19030</name>
</gene>
<dbReference type="GO" id="GO:0003700">
    <property type="term" value="F:DNA-binding transcription factor activity"/>
    <property type="evidence" value="ECO:0007669"/>
    <property type="project" value="TreeGrafter"/>
</dbReference>
<dbReference type="Pfam" id="PF00440">
    <property type="entry name" value="TetR_N"/>
    <property type="match status" value="1"/>
</dbReference>
<feature type="region of interest" description="Disordered" evidence="5">
    <location>
        <begin position="1"/>
        <end position="24"/>
    </location>
</feature>
<dbReference type="STRING" id="28045.AWB95_11155"/>
<dbReference type="AlphaFoldDB" id="A0A1X1RS33"/>
<dbReference type="SUPFAM" id="SSF46689">
    <property type="entry name" value="Homeodomain-like"/>
    <property type="match status" value="1"/>
</dbReference>
<dbReference type="EMBL" id="LQOM01000025">
    <property type="protein sequence ID" value="ORV14110.1"/>
    <property type="molecule type" value="Genomic_DNA"/>
</dbReference>
<dbReference type="EMBL" id="PDKV01000030">
    <property type="protein sequence ID" value="PIB75820.1"/>
    <property type="molecule type" value="Genomic_DNA"/>
</dbReference>
<dbReference type="InterPro" id="IPR009057">
    <property type="entry name" value="Homeodomain-like_sf"/>
</dbReference>
<dbReference type="PANTHER" id="PTHR30055:SF234">
    <property type="entry name" value="HTH-TYPE TRANSCRIPTIONAL REGULATOR BETI"/>
    <property type="match status" value="1"/>
</dbReference>
<dbReference type="PRINTS" id="PR00455">
    <property type="entry name" value="HTHTETR"/>
</dbReference>
<evidence type="ECO:0000256" key="4">
    <source>
        <dbReference type="PROSITE-ProRule" id="PRU00335"/>
    </source>
</evidence>
<dbReference type="Proteomes" id="UP000230971">
    <property type="component" value="Unassembled WGS sequence"/>
</dbReference>
<reference evidence="8 10" key="2">
    <citation type="journal article" date="2017" name="Infect. Genet. Evol.">
        <title>The new phylogeny of the genus Mycobacterium: The old and the news.</title>
        <authorList>
            <person name="Tortoli E."/>
            <person name="Fedrizzi T."/>
            <person name="Meehan C.J."/>
            <person name="Trovato A."/>
            <person name="Grottola A."/>
            <person name="Giacobazzi E."/>
            <person name="Serpini G.F."/>
            <person name="Tagliazucchi S."/>
            <person name="Fabio A."/>
            <person name="Bettua C."/>
            <person name="Bertorelli R."/>
            <person name="Frascaro F."/>
            <person name="De Sanctis V."/>
            <person name="Pecorari M."/>
            <person name="Jousson O."/>
            <person name="Segata N."/>
            <person name="Cirillo D.M."/>
        </authorList>
    </citation>
    <scope>NUCLEOTIDE SEQUENCE [LARGE SCALE GENOMIC DNA]</scope>
    <source>
        <strain evidence="8 10">NCTC 12882</strain>
    </source>
</reference>
<comment type="caution">
    <text evidence="7">The sequence shown here is derived from an EMBL/GenBank/DDBJ whole genome shotgun (WGS) entry which is preliminary data.</text>
</comment>
<feature type="domain" description="HTH tetR-type" evidence="6">
    <location>
        <begin position="28"/>
        <end position="88"/>
    </location>
</feature>
<evidence type="ECO:0000256" key="5">
    <source>
        <dbReference type="SAM" id="MobiDB-lite"/>
    </source>
</evidence>
<name>A0A1X1RS33_MYCCE</name>
<organism evidence="7 9">
    <name type="scientific">Mycobacterium celatum</name>
    <dbReference type="NCBI Taxonomy" id="28045"/>
    <lineage>
        <taxon>Bacteria</taxon>
        <taxon>Bacillati</taxon>
        <taxon>Actinomycetota</taxon>
        <taxon>Actinomycetes</taxon>
        <taxon>Mycobacteriales</taxon>
        <taxon>Mycobacteriaceae</taxon>
        <taxon>Mycobacterium</taxon>
    </lineage>
</organism>
<accession>A0A1X1RS33</accession>
<protein>
    <submittedName>
        <fullName evidence="7">TetR family transcriptional regulator</fullName>
    </submittedName>
</protein>
<dbReference type="SUPFAM" id="SSF48498">
    <property type="entry name" value="Tetracyclin repressor-like, C-terminal domain"/>
    <property type="match status" value="1"/>
</dbReference>
<feature type="DNA-binding region" description="H-T-H motif" evidence="4">
    <location>
        <begin position="51"/>
        <end position="70"/>
    </location>
</feature>
<evidence type="ECO:0000313" key="8">
    <source>
        <dbReference type="EMBL" id="PIB75820.1"/>
    </source>
</evidence>
<dbReference type="Proteomes" id="UP000193907">
    <property type="component" value="Unassembled WGS sequence"/>
</dbReference>
<evidence type="ECO:0000313" key="7">
    <source>
        <dbReference type="EMBL" id="ORV14110.1"/>
    </source>
</evidence>
<evidence type="ECO:0000256" key="3">
    <source>
        <dbReference type="ARBA" id="ARBA00023163"/>
    </source>
</evidence>
<keyword evidence="2 4" id="KW-0238">DNA-binding</keyword>
<evidence type="ECO:0000313" key="10">
    <source>
        <dbReference type="Proteomes" id="UP000230971"/>
    </source>
</evidence>
<proteinExistence type="predicted"/>
<evidence type="ECO:0000256" key="2">
    <source>
        <dbReference type="ARBA" id="ARBA00023125"/>
    </source>
</evidence>